<dbReference type="InterPro" id="IPR036514">
    <property type="entry name" value="SGNH_hydro_sf"/>
</dbReference>
<evidence type="ECO:0000256" key="1">
    <source>
        <dbReference type="SAM" id="MobiDB-lite"/>
    </source>
</evidence>
<evidence type="ECO:0008006" key="5">
    <source>
        <dbReference type="Google" id="ProtNLM"/>
    </source>
</evidence>
<keyword evidence="2" id="KW-0732">Signal</keyword>
<dbReference type="STRING" id="51670.SAMN04488557_0566"/>
<protein>
    <recommendedName>
        <fullName evidence="5">SGNH hydrolase-type esterase domain-containing protein</fullName>
    </recommendedName>
</protein>
<dbReference type="AlphaFoldDB" id="A0A1I7MWD4"/>
<organism evidence="3 4">
    <name type="scientific">Hyphomicrobium facile</name>
    <dbReference type="NCBI Taxonomy" id="51670"/>
    <lineage>
        <taxon>Bacteria</taxon>
        <taxon>Pseudomonadati</taxon>
        <taxon>Pseudomonadota</taxon>
        <taxon>Alphaproteobacteria</taxon>
        <taxon>Hyphomicrobiales</taxon>
        <taxon>Hyphomicrobiaceae</taxon>
        <taxon>Hyphomicrobium</taxon>
    </lineage>
</organism>
<feature type="region of interest" description="Disordered" evidence="1">
    <location>
        <begin position="271"/>
        <end position="324"/>
    </location>
</feature>
<dbReference type="Pfam" id="PF04311">
    <property type="entry name" value="DUF459"/>
    <property type="match status" value="1"/>
</dbReference>
<sequence length="444" mass="47494">MSAFSKYMTPMLAAFLVALAVVLGSPARAGDEDQGGTFLTSFPDNDVYQVSVYGDGFAEGLLAGLIAAFGPDIRLNIQRQVTPFSGIGLGDFDAKVATLEKAIAAQPLNIAIVMVGEDDRMSFRGPDGKRLPVGGDAWLAEYTRRVDRLMRAFKSKNAGVYWVGLPNLARSDANELAQKMNDVIRERAYLNGYKYIDAYQGFTDENGAYSSYGPDLEGAIRLLRLRDGVNFTDAGNRKLAHFVEKELRPDLIQAKANRNIPLLGAEAEQAKINPDNAVKTPAPSSPVAQKPEAASHAPVVRGASLDGSLPSAAGDGTGDQKADNGRITLKMIGNNGREESQTVEIVRPAIPASVVTLMARREGSGQRGDLLVDQIAGGLTLMSSISPAGNKDRGRLSPTQAPYFRLLVKGERLQPKAGRADDVTWPPKPDTTSQSKPAEVPGRG</sequence>
<keyword evidence="4" id="KW-1185">Reference proteome</keyword>
<dbReference type="GO" id="GO:0016788">
    <property type="term" value="F:hydrolase activity, acting on ester bonds"/>
    <property type="evidence" value="ECO:0007669"/>
    <property type="project" value="UniProtKB-ARBA"/>
</dbReference>
<feature type="region of interest" description="Disordered" evidence="1">
    <location>
        <begin position="409"/>
        <end position="444"/>
    </location>
</feature>
<dbReference type="Proteomes" id="UP000199423">
    <property type="component" value="Unassembled WGS sequence"/>
</dbReference>
<proteinExistence type="predicted"/>
<dbReference type="InterPro" id="IPR007407">
    <property type="entry name" value="DUF459"/>
</dbReference>
<dbReference type="SUPFAM" id="SSF52266">
    <property type="entry name" value="SGNH hydrolase"/>
    <property type="match status" value="1"/>
</dbReference>
<evidence type="ECO:0000256" key="2">
    <source>
        <dbReference type="SAM" id="SignalP"/>
    </source>
</evidence>
<feature type="compositionally biased region" description="Basic and acidic residues" evidence="1">
    <location>
        <begin position="409"/>
        <end position="422"/>
    </location>
</feature>
<gene>
    <name evidence="3" type="ORF">SAMN04488557_0566</name>
</gene>
<name>A0A1I7MWD4_9HYPH</name>
<dbReference type="OrthoDB" id="9805649at2"/>
<feature type="signal peptide" evidence="2">
    <location>
        <begin position="1"/>
        <end position="29"/>
    </location>
</feature>
<feature type="chain" id="PRO_5011522354" description="SGNH hydrolase-type esterase domain-containing protein" evidence="2">
    <location>
        <begin position="30"/>
        <end position="444"/>
    </location>
</feature>
<reference evidence="4" key="1">
    <citation type="submission" date="2016-10" db="EMBL/GenBank/DDBJ databases">
        <authorList>
            <person name="Varghese N."/>
            <person name="Submissions S."/>
        </authorList>
    </citation>
    <scope>NUCLEOTIDE SEQUENCE [LARGE SCALE GENOMIC DNA]</scope>
    <source>
        <strain evidence="4">DSM 1565</strain>
    </source>
</reference>
<evidence type="ECO:0000313" key="4">
    <source>
        <dbReference type="Proteomes" id="UP000199423"/>
    </source>
</evidence>
<dbReference type="Gene3D" id="3.40.50.1110">
    <property type="entry name" value="SGNH hydrolase"/>
    <property type="match status" value="1"/>
</dbReference>
<dbReference type="RefSeq" id="WP_092863921.1">
    <property type="nucleotide sequence ID" value="NZ_FPCH01000001.1"/>
</dbReference>
<evidence type="ECO:0000313" key="3">
    <source>
        <dbReference type="EMBL" id="SFV26719.1"/>
    </source>
</evidence>
<dbReference type="EMBL" id="FPCH01000001">
    <property type="protein sequence ID" value="SFV26719.1"/>
    <property type="molecule type" value="Genomic_DNA"/>
</dbReference>
<accession>A0A1I7MWD4</accession>